<name>A0A103E7D1_9BURK</name>
<dbReference type="Proteomes" id="UP000062788">
    <property type="component" value="Unassembled WGS sequence"/>
</dbReference>
<organism evidence="2 3">
    <name type="scientific">Burkholderia singularis</name>
    <dbReference type="NCBI Taxonomy" id="1503053"/>
    <lineage>
        <taxon>Bacteria</taxon>
        <taxon>Pseudomonadati</taxon>
        <taxon>Pseudomonadota</taxon>
        <taxon>Betaproteobacteria</taxon>
        <taxon>Burkholderiales</taxon>
        <taxon>Burkholderiaceae</taxon>
        <taxon>Burkholderia</taxon>
        <taxon>pseudomallei group</taxon>
    </lineage>
</organism>
<evidence type="ECO:0000313" key="2">
    <source>
        <dbReference type="EMBL" id="KVE29741.1"/>
    </source>
</evidence>
<reference evidence="2 3" key="1">
    <citation type="submission" date="2015-11" db="EMBL/GenBank/DDBJ databases">
        <title>Expanding the genomic diversity of Burkholderia species for the development of highly accurate diagnostics.</title>
        <authorList>
            <person name="Sahl J."/>
            <person name="Keim P."/>
            <person name="Wagner D."/>
        </authorList>
    </citation>
    <scope>NUCLEOTIDE SEQUENCE [LARGE SCALE GENOMIC DNA]</scope>
    <source>
        <strain evidence="2 3">TSV85</strain>
    </source>
</reference>
<feature type="region of interest" description="Disordered" evidence="1">
    <location>
        <begin position="95"/>
        <end position="116"/>
    </location>
</feature>
<accession>A0A103E7D1</accession>
<evidence type="ECO:0000313" key="3">
    <source>
        <dbReference type="Proteomes" id="UP000062788"/>
    </source>
</evidence>
<dbReference type="EMBL" id="LOWA01000011">
    <property type="protein sequence ID" value="KVE29741.1"/>
    <property type="molecule type" value="Genomic_DNA"/>
</dbReference>
<proteinExistence type="predicted"/>
<keyword evidence="3" id="KW-1185">Reference proteome</keyword>
<protein>
    <submittedName>
        <fullName evidence="2">Uncharacterized protein</fullName>
    </submittedName>
</protein>
<comment type="caution">
    <text evidence="2">The sequence shown here is derived from an EMBL/GenBank/DDBJ whole genome shotgun (WGS) entry which is preliminary data.</text>
</comment>
<gene>
    <name evidence="2" type="ORF">WS67_00505</name>
</gene>
<dbReference type="AlphaFoldDB" id="A0A103E7D1"/>
<evidence type="ECO:0000256" key="1">
    <source>
        <dbReference type="SAM" id="MobiDB-lite"/>
    </source>
</evidence>
<sequence>MPRGRRSKAGTLDGPLQFVTRASSRERRARRLPAIAMARPCRDGFGIASVYARPALSKALFSFLGARCHSPLAGLPKSLSIAARTAHRANTLRQSLTAQPTVAGNGRTIAPSAIDG</sequence>